<dbReference type="RefSeq" id="WP_136451102.1">
    <property type="nucleotide sequence ID" value="NZ_SSTI01000004.1"/>
</dbReference>
<sequence length="139" mass="15265">MAIYSLLYVSKSCLRLPQEEGRVADIVAVSRRRNVALEVTGALMFVETHFAQVLEGPGAAVMTLMESIRADPRHTDLTVIDTETLVRRRFARWTMAYAGPRTLVEAQIAPVLALAAGNGSPFAPEDLIALMLQFASFED</sequence>
<comment type="caution">
    <text evidence="2">The sequence shown here is derived from an EMBL/GenBank/DDBJ whole genome shotgun (WGS) entry which is preliminary data.</text>
</comment>
<dbReference type="EMBL" id="SSTI01000004">
    <property type="protein sequence ID" value="THG40404.1"/>
    <property type="molecule type" value="Genomic_DNA"/>
</dbReference>
<organism evidence="2 3">
    <name type="scientific">Sphingomonas olei</name>
    <dbReference type="NCBI Taxonomy" id="1886787"/>
    <lineage>
        <taxon>Bacteria</taxon>
        <taxon>Pseudomonadati</taxon>
        <taxon>Pseudomonadota</taxon>
        <taxon>Alphaproteobacteria</taxon>
        <taxon>Sphingomonadales</taxon>
        <taxon>Sphingomonadaceae</taxon>
        <taxon>Sphingomonas</taxon>
    </lineage>
</organism>
<evidence type="ECO:0000313" key="3">
    <source>
        <dbReference type="Proteomes" id="UP000308038"/>
    </source>
</evidence>
<dbReference type="SUPFAM" id="SSF54975">
    <property type="entry name" value="Acylphosphatase/BLUF domain-like"/>
    <property type="match status" value="1"/>
</dbReference>
<dbReference type="Proteomes" id="UP000308038">
    <property type="component" value="Unassembled WGS sequence"/>
</dbReference>
<dbReference type="InterPro" id="IPR036046">
    <property type="entry name" value="Acylphosphatase-like_dom_sf"/>
</dbReference>
<keyword evidence="3" id="KW-1185">Reference proteome</keyword>
<feature type="domain" description="BLUF" evidence="1">
    <location>
        <begin position="3"/>
        <end position="96"/>
    </location>
</feature>
<name>A0ABY2QIV0_9SPHN</name>
<proteinExistence type="predicted"/>
<dbReference type="Pfam" id="PF04940">
    <property type="entry name" value="BLUF"/>
    <property type="match status" value="1"/>
</dbReference>
<dbReference type="SMART" id="SM01034">
    <property type="entry name" value="BLUF"/>
    <property type="match status" value="1"/>
</dbReference>
<reference evidence="2 3" key="1">
    <citation type="submission" date="2019-04" db="EMBL/GenBank/DDBJ databases">
        <title>Microbes associate with the intestines of laboratory mice.</title>
        <authorList>
            <person name="Navarre W."/>
            <person name="Wong E."/>
            <person name="Huang K.C."/>
            <person name="Tropini C."/>
            <person name="Ng K."/>
            <person name="Yu B."/>
        </authorList>
    </citation>
    <scope>NUCLEOTIDE SEQUENCE [LARGE SCALE GENOMIC DNA]</scope>
    <source>
        <strain evidence="2 3">NM83_B4-11</strain>
    </source>
</reference>
<dbReference type="PROSITE" id="PS50925">
    <property type="entry name" value="BLUF"/>
    <property type="match status" value="1"/>
</dbReference>
<gene>
    <name evidence="2" type="ORF">E5988_06120</name>
</gene>
<protein>
    <submittedName>
        <fullName evidence="2">BLUF domain-containing protein</fullName>
    </submittedName>
</protein>
<evidence type="ECO:0000313" key="2">
    <source>
        <dbReference type="EMBL" id="THG40404.1"/>
    </source>
</evidence>
<accession>A0ABY2QIV0</accession>
<dbReference type="Gene3D" id="3.30.70.100">
    <property type="match status" value="1"/>
</dbReference>
<dbReference type="InterPro" id="IPR007024">
    <property type="entry name" value="BLUF_domain"/>
</dbReference>
<evidence type="ECO:0000259" key="1">
    <source>
        <dbReference type="PROSITE" id="PS50925"/>
    </source>
</evidence>